<dbReference type="EMBL" id="JACSQU010000001">
    <property type="protein sequence ID" value="MBD7940010.1"/>
    <property type="molecule type" value="Genomic_DNA"/>
</dbReference>
<keyword evidence="1" id="KW-0175">Coiled coil</keyword>
<feature type="region of interest" description="Disordered" evidence="2">
    <location>
        <begin position="152"/>
        <end position="173"/>
    </location>
</feature>
<dbReference type="Proteomes" id="UP000638918">
    <property type="component" value="Unassembled WGS sequence"/>
</dbReference>
<evidence type="ECO:0000256" key="1">
    <source>
        <dbReference type="SAM" id="Coils"/>
    </source>
</evidence>
<feature type="region of interest" description="Disordered" evidence="2">
    <location>
        <begin position="72"/>
        <end position="95"/>
    </location>
</feature>
<evidence type="ECO:0000313" key="4">
    <source>
        <dbReference type="Proteomes" id="UP000638918"/>
    </source>
</evidence>
<feature type="coiled-coil region" evidence="1">
    <location>
        <begin position="116"/>
        <end position="143"/>
    </location>
</feature>
<reference evidence="3 4" key="1">
    <citation type="submission" date="2020-08" db="EMBL/GenBank/DDBJ databases">
        <title>A Genomic Blueprint of the Chicken Gut Microbiome.</title>
        <authorList>
            <person name="Gilroy R."/>
            <person name="Ravi A."/>
            <person name="Getino M."/>
            <person name="Pursley I."/>
            <person name="Horton D.L."/>
            <person name="Alikhan N.-F."/>
            <person name="Baker D."/>
            <person name="Gharbi K."/>
            <person name="Hall N."/>
            <person name="Watson M."/>
            <person name="Adriaenssens E.M."/>
            <person name="Foster-Nyarko E."/>
            <person name="Jarju S."/>
            <person name="Secka A."/>
            <person name="Antonio M."/>
            <person name="Oren A."/>
            <person name="Chaudhuri R."/>
            <person name="La Ragione R.M."/>
            <person name="Hildebrand F."/>
            <person name="Pallen M.J."/>
        </authorList>
    </citation>
    <scope>NUCLEOTIDE SEQUENCE [LARGE SCALE GENOMIC DNA]</scope>
    <source>
        <strain evidence="3 4">Sa3CVA3</strain>
    </source>
</reference>
<evidence type="ECO:0000256" key="2">
    <source>
        <dbReference type="SAM" id="MobiDB-lite"/>
    </source>
</evidence>
<proteinExistence type="predicted"/>
<keyword evidence="4" id="KW-1185">Reference proteome</keyword>
<dbReference type="RefSeq" id="WP_024354048.1">
    <property type="nucleotide sequence ID" value="NZ_JACSQU010000001.1"/>
</dbReference>
<protein>
    <recommendedName>
        <fullName evidence="5">Cell envelope biogenesis protein TolA</fullName>
    </recommendedName>
</protein>
<evidence type="ECO:0000313" key="3">
    <source>
        <dbReference type="EMBL" id="MBD7940010.1"/>
    </source>
</evidence>
<evidence type="ECO:0008006" key="5">
    <source>
        <dbReference type="Google" id="ProtNLM"/>
    </source>
</evidence>
<gene>
    <name evidence="3" type="ORF">H9656_01240</name>
</gene>
<organism evidence="3 4">
    <name type="scientific">Brevundimonas guildfordensis</name>
    <dbReference type="NCBI Taxonomy" id="2762241"/>
    <lineage>
        <taxon>Bacteria</taxon>
        <taxon>Pseudomonadati</taxon>
        <taxon>Pseudomonadota</taxon>
        <taxon>Alphaproteobacteria</taxon>
        <taxon>Caulobacterales</taxon>
        <taxon>Caulobacteraceae</taxon>
        <taxon>Brevundimonas</taxon>
    </lineage>
</organism>
<comment type="caution">
    <text evidence="3">The sequence shown here is derived from an EMBL/GenBank/DDBJ whole genome shotgun (WGS) entry which is preliminary data.</text>
</comment>
<name>A0ABR8QWV1_9CAUL</name>
<dbReference type="GeneID" id="78119283"/>
<sequence>MIAMAPKLKLFEWSDGFHRFTVAAASRPKALAAWGIRQDIFASGLAREAPDAEDAEAARARPGEVIERRLTVDISKAGPRASRPRARKGGTPAQLRRAQRLADELEALDQAHAESAAAVRAEMQGLEARAAEEKARFDQTRTRLVRDLAIAREKLGSEEASAPPRNQERTHAD</sequence>
<accession>A0ABR8QWV1</accession>